<dbReference type="Pfam" id="PF01734">
    <property type="entry name" value="Patatin"/>
    <property type="match status" value="1"/>
</dbReference>
<dbReference type="Pfam" id="PF00514">
    <property type="entry name" value="Arm"/>
    <property type="match status" value="1"/>
</dbReference>
<dbReference type="Pfam" id="PF13855">
    <property type="entry name" value="LRR_8"/>
    <property type="match status" value="1"/>
</dbReference>
<proteinExistence type="inferred from homology"/>
<evidence type="ECO:0000256" key="8">
    <source>
        <dbReference type="SAM" id="MobiDB-lite"/>
    </source>
</evidence>
<dbReference type="InterPro" id="IPR002641">
    <property type="entry name" value="PNPLA_dom"/>
</dbReference>
<name>A0A2P2L1T1_RHIMU</name>
<evidence type="ECO:0000256" key="5">
    <source>
        <dbReference type="ARBA" id="ARBA00023098"/>
    </source>
</evidence>
<feature type="short sequence motif" description="GXSXG" evidence="6">
    <location>
        <begin position="578"/>
        <end position="582"/>
    </location>
</feature>
<dbReference type="GO" id="GO:0016042">
    <property type="term" value="P:lipid catabolic process"/>
    <property type="evidence" value="ECO:0007669"/>
    <property type="project" value="UniProtKB-UniRule"/>
</dbReference>
<evidence type="ECO:0000256" key="2">
    <source>
        <dbReference type="ARBA" id="ARBA00022737"/>
    </source>
</evidence>
<reference evidence="10" key="1">
    <citation type="submission" date="2018-02" db="EMBL/GenBank/DDBJ databases">
        <title>Rhizophora mucronata_Transcriptome.</title>
        <authorList>
            <person name="Meera S.P."/>
            <person name="Sreeshan A."/>
            <person name="Augustine A."/>
        </authorList>
    </citation>
    <scope>NUCLEOTIDE SEQUENCE</scope>
    <source>
        <tissue evidence="10">Leaf</tissue>
    </source>
</reference>
<dbReference type="Gene3D" id="3.40.1090.10">
    <property type="entry name" value="Cytosolic phospholipase A2 catalytic domain"/>
    <property type="match status" value="1"/>
</dbReference>
<feature type="short sequence motif" description="DGA/G" evidence="6">
    <location>
        <begin position="772"/>
        <end position="774"/>
    </location>
</feature>
<keyword evidence="3 6" id="KW-0378">Hydrolase</keyword>
<keyword evidence="1" id="KW-0433">Leucine-rich repeat</keyword>
<dbReference type="InterPro" id="IPR016035">
    <property type="entry name" value="Acyl_Trfase/lysoPLipase"/>
</dbReference>
<dbReference type="PANTHER" id="PTHR24185:SF1">
    <property type="entry name" value="CALCIUM-INDEPENDENT PHOSPHOLIPASE A2-GAMMA"/>
    <property type="match status" value="1"/>
</dbReference>
<dbReference type="InterPro" id="IPR000225">
    <property type="entry name" value="Armadillo"/>
</dbReference>
<organism evidence="10">
    <name type="scientific">Rhizophora mucronata</name>
    <name type="common">Asiatic mangrove</name>
    <dbReference type="NCBI Taxonomy" id="61149"/>
    <lineage>
        <taxon>Eukaryota</taxon>
        <taxon>Viridiplantae</taxon>
        <taxon>Streptophyta</taxon>
        <taxon>Embryophyta</taxon>
        <taxon>Tracheophyta</taxon>
        <taxon>Spermatophyta</taxon>
        <taxon>Magnoliopsida</taxon>
        <taxon>eudicotyledons</taxon>
        <taxon>Gunneridae</taxon>
        <taxon>Pentapetalae</taxon>
        <taxon>rosids</taxon>
        <taxon>fabids</taxon>
        <taxon>Malpighiales</taxon>
        <taxon>Rhizophoraceae</taxon>
        <taxon>Rhizophora</taxon>
    </lineage>
</organism>
<evidence type="ECO:0000256" key="6">
    <source>
        <dbReference type="PROSITE-ProRule" id="PRU01161"/>
    </source>
</evidence>
<evidence type="ECO:0000256" key="1">
    <source>
        <dbReference type="ARBA" id="ARBA00022614"/>
    </source>
</evidence>
<dbReference type="EMBL" id="GGEC01031431">
    <property type="protein sequence ID" value="MBX11915.1"/>
    <property type="molecule type" value="Transcribed_RNA"/>
</dbReference>
<feature type="region of interest" description="Disordered" evidence="8">
    <location>
        <begin position="23"/>
        <end position="46"/>
    </location>
</feature>
<dbReference type="GO" id="GO:0016020">
    <property type="term" value="C:membrane"/>
    <property type="evidence" value="ECO:0007669"/>
    <property type="project" value="TreeGrafter"/>
</dbReference>
<dbReference type="SUPFAM" id="SSF48371">
    <property type="entry name" value="ARM repeat"/>
    <property type="match status" value="1"/>
</dbReference>
<keyword evidence="4 6" id="KW-0442">Lipid degradation</keyword>
<feature type="active site" description="Proton acceptor" evidence="6">
    <location>
        <position position="772"/>
    </location>
</feature>
<feature type="short sequence motif" description="GXGXXG" evidence="6">
    <location>
        <begin position="546"/>
        <end position="551"/>
    </location>
</feature>
<dbReference type="InterPro" id="IPR003591">
    <property type="entry name" value="Leu-rich_rpt_typical-subtyp"/>
</dbReference>
<comment type="function">
    <text evidence="7">Lipolytic acyl hydrolase (LAH).</text>
</comment>
<sequence length="1335" mass="146570">MSWGLGWKRPSEIFRLSLSYGTEDYGEDLNRSSTSSSGTSSSSASASASASVSASPLSPSQDQEIGFRIDLDWTAGEDEDQVVLRLQSQLMVALPMPQDCVSVELKSGEERGTVGVEMKVVKRRDSLRGIILSKSGSGPQNDGLGVLTRLLKSNLATGRVGDGVGSSCGEHWRTVTLLSLCSLGLSVLPAKVIRLPLLEKLYLDYNRLSVLPPELGELKHLTVLSVDYNLLVSVPVELRQCVGLVELSLEHNKLVRPLLDFRAMSELQILRLFGNPLEFLPEILPLHNLCHLSLANIRIVANENLRSVNVQIEMENTSYFGTSKHKLSAFFSLIFRFSSCHHPLLASALAKIMQDQGNRAVVGKDENAVRQLISMISSDNRHVVEQACCALSSLSGDISVAMQLMKCDIMQPIETVLKSVAQEEVISVLQVVVTLAFASDGVSQKMLTKDLLKSLKLLCAHKNPEVQKLALFAVGNLAFCLENRRILVTSESLRDLLLRLTVTSEPCVNKAAARALAILGENENLRRAIRGRPVAKQGLRILAMDGGGMKGLATVQMLKAIEKGTGKRIHELFDLVCGTSTGGMLAVALGIKLMTLDQCEEIYKNLGKLVFAEPVPKDNEAASWREKLDQLYKSSSQSFRVVVHGSKHSADQFERLLKGMCADEDGDLLIESSVKNVPKVFVVSTLVSVTPAQPFVFRNYQYPVGTFESPFTIPESSGAGVLGSPTTGAPVGSKHCAFIGSCKHHVWQAIRASSAAPYYLDDFSDEMNRWQDGAIVANNPTIFAIREAQLLWPDTRIDSLVSIGCGSVPTKARKGGWRYLDTGQVLIESACSVDRVEEALSTLLPMLPEMQYFRFNPVDDRCGMELDETDPAVWMKLEAAIDEYIQKNSDTFKNVCERLILPHQHDDKLSENLKSQQVPKANLSNADETPSLGWRRNVLLVEALHSPDSGRVMHHPRALESFCASNGIRLSLMHGASGIGKTTPATTFPSPFTSPLITGSFPSSPLLYASPDCGPQRIGRIEMVPPLSLDGIQSGKPAVSPPVSPTGHKQFSLPTRSLHEKLQNAPQVGVIHLALQNDSSGLILSWQNDVFVVAEPGDLADKFLRSVKFSLLSMVQTGRQKMTSLLSNISTIADLVRCRPYFQVGNVVHRYIGRQTQVMEDDQEIGAYMFRRTVPSMHLTPSDVRWMVGGWRERIIICTGTYGPVPTLIKAFLDSGAKAVICPSANPLEVPLTSVQGLEEFNILENGKFEIGDEEAEEEEAEPASPTSDWEDSDSEKNGNHSTGFWDDDEEELSQFVRHLYHSLFQEGAGVDLALQNALASHRRLRYTCHLPRIQ</sequence>
<comment type="domain">
    <text evidence="7">The nitrogen atoms of the two glycine residues in the GGXR motif define the oxyanion hole, and stabilize the oxyanion that forms during the nucleophilic attack by the catalytic serine during substrate cleavage.</text>
</comment>
<dbReference type="EC" id="3.1.1.-" evidence="7"/>
<dbReference type="InterPro" id="IPR011989">
    <property type="entry name" value="ARM-like"/>
</dbReference>
<evidence type="ECO:0000256" key="3">
    <source>
        <dbReference type="ARBA" id="ARBA00022801"/>
    </source>
</evidence>
<dbReference type="Gene3D" id="3.80.10.10">
    <property type="entry name" value="Ribonuclease Inhibitor"/>
    <property type="match status" value="1"/>
</dbReference>
<dbReference type="SUPFAM" id="SSF52151">
    <property type="entry name" value="FabD/lysophospholipase-like"/>
    <property type="match status" value="1"/>
</dbReference>
<comment type="similarity">
    <text evidence="7">Belongs to the patatin family.</text>
</comment>
<feature type="compositionally biased region" description="Acidic residues" evidence="8">
    <location>
        <begin position="1253"/>
        <end position="1262"/>
    </location>
</feature>
<dbReference type="SMART" id="SM00369">
    <property type="entry name" value="LRR_TYP"/>
    <property type="match status" value="3"/>
</dbReference>
<evidence type="ECO:0000256" key="7">
    <source>
        <dbReference type="RuleBase" id="RU361262"/>
    </source>
</evidence>
<protein>
    <recommendedName>
        <fullName evidence="7">Patatin</fullName>
        <ecNumber evidence="7">3.1.1.-</ecNumber>
    </recommendedName>
</protein>
<dbReference type="InterPro" id="IPR032675">
    <property type="entry name" value="LRR_dom_sf"/>
</dbReference>
<accession>A0A2P2L1T1</accession>
<feature type="domain" description="PNPLA" evidence="9">
    <location>
        <begin position="542"/>
        <end position="785"/>
    </location>
</feature>
<dbReference type="InterPro" id="IPR016024">
    <property type="entry name" value="ARM-type_fold"/>
</dbReference>
<feature type="compositionally biased region" description="Low complexity" evidence="8">
    <location>
        <begin position="32"/>
        <end position="46"/>
    </location>
</feature>
<dbReference type="Gene3D" id="1.25.10.10">
    <property type="entry name" value="Leucine-rich Repeat Variant"/>
    <property type="match status" value="1"/>
</dbReference>
<evidence type="ECO:0000313" key="10">
    <source>
        <dbReference type="EMBL" id="MBX11915.1"/>
    </source>
</evidence>
<dbReference type="GO" id="GO:0004620">
    <property type="term" value="F:phospholipase activity"/>
    <property type="evidence" value="ECO:0007669"/>
    <property type="project" value="InterPro"/>
</dbReference>
<dbReference type="CDD" id="cd07211">
    <property type="entry name" value="Pat_PNPLA8"/>
    <property type="match status" value="1"/>
</dbReference>
<keyword evidence="2" id="KW-0677">Repeat</keyword>
<keyword evidence="5 6" id="KW-0443">Lipid metabolism</keyword>
<evidence type="ECO:0000256" key="4">
    <source>
        <dbReference type="ARBA" id="ARBA00022963"/>
    </source>
</evidence>
<dbReference type="GO" id="GO:0006631">
    <property type="term" value="P:fatty acid metabolic process"/>
    <property type="evidence" value="ECO:0007669"/>
    <property type="project" value="TreeGrafter"/>
</dbReference>
<dbReference type="InterPro" id="IPR045217">
    <property type="entry name" value="PNPLA8-like"/>
</dbReference>
<evidence type="ECO:0000259" key="9">
    <source>
        <dbReference type="PROSITE" id="PS51635"/>
    </source>
</evidence>
<feature type="active site" description="Nucleophile" evidence="6">
    <location>
        <position position="580"/>
    </location>
</feature>
<dbReference type="PANTHER" id="PTHR24185">
    <property type="entry name" value="CALCIUM-INDEPENDENT PHOSPHOLIPASE A2-GAMMA"/>
    <property type="match status" value="1"/>
</dbReference>
<dbReference type="InterPro" id="IPR001611">
    <property type="entry name" value="Leu-rich_rpt"/>
</dbReference>
<feature type="region of interest" description="Disordered" evidence="8">
    <location>
        <begin position="1253"/>
        <end position="1286"/>
    </location>
</feature>
<dbReference type="PROSITE" id="PS51635">
    <property type="entry name" value="PNPLA"/>
    <property type="match status" value="1"/>
</dbReference>
<dbReference type="SUPFAM" id="SSF52058">
    <property type="entry name" value="L domain-like"/>
    <property type="match status" value="1"/>
</dbReference>